<sequence length="175" mass="17753">MTTSVLASPSWGSLSAAGSFSTAPASPFPWSASPPDGMGSSGRSSLRAGEWDPRLRDDPPCGSLRCPVETNVGGVGSPTSSRKKTLWGGRSVAPLEVPGTVPGRGVLDMTAACLAAAGPDLPAGGDMGEGNSNVSCLLFAGRLCSQDPFGSVLPPERLARLRGERNSGILEAAED</sequence>
<organism evidence="2">
    <name type="scientific">Ixodes ricinus</name>
    <name type="common">Common tick</name>
    <name type="synonym">Acarus ricinus</name>
    <dbReference type="NCBI Taxonomy" id="34613"/>
    <lineage>
        <taxon>Eukaryota</taxon>
        <taxon>Metazoa</taxon>
        <taxon>Ecdysozoa</taxon>
        <taxon>Arthropoda</taxon>
        <taxon>Chelicerata</taxon>
        <taxon>Arachnida</taxon>
        <taxon>Acari</taxon>
        <taxon>Parasitiformes</taxon>
        <taxon>Ixodida</taxon>
        <taxon>Ixodoidea</taxon>
        <taxon>Ixodidae</taxon>
        <taxon>Ixodinae</taxon>
        <taxon>Ixodes</taxon>
    </lineage>
</organism>
<protein>
    <submittedName>
        <fullName evidence="2">Uncharacterized protein</fullName>
    </submittedName>
</protein>
<dbReference type="EMBL" id="GIFC01012893">
    <property type="protein sequence ID" value="MXU94976.1"/>
    <property type="molecule type" value="Transcribed_RNA"/>
</dbReference>
<proteinExistence type="predicted"/>
<feature type="region of interest" description="Disordered" evidence="1">
    <location>
        <begin position="1"/>
        <end position="87"/>
    </location>
</feature>
<feature type="compositionally biased region" description="Polar residues" evidence="1">
    <location>
        <begin position="1"/>
        <end position="13"/>
    </location>
</feature>
<reference evidence="2" key="1">
    <citation type="submission" date="2019-12" db="EMBL/GenBank/DDBJ databases">
        <title>An insight into the sialome of adult female Ixodes ricinus ticks feeding for 6 days.</title>
        <authorList>
            <person name="Perner J."/>
            <person name="Ribeiro J.M.C."/>
        </authorList>
    </citation>
    <scope>NUCLEOTIDE SEQUENCE</scope>
    <source>
        <strain evidence="2">Semi-engorged</strain>
        <tissue evidence="2">Salivary glands</tissue>
    </source>
</reference>
<dbReference type="AlphaFoldDB" id="A0A6B0UZG2"/>
<accession>A0A6B0UZG2</accession>
<feature type="compositionally biased region" description="Low complexity" evidence="1">
    <location>
        <begin position="15"/>
        <end position="35"/>
    </location>
</feature>
<feature type="compositionally biased region" description="Basic and acidic residues" evidence="1">
    <location>
        <begin position="49"/>
        <end position="59"/>
    </location>
</feature>
<evidence type="ECO:0000313" key="2">
    <source>
        <dbReference type="EMBL" id="MXU94976.1"/>
    </source>
</evidence>
<name>A0A6B0UZG2_IXORI</name>
<evidence type="ECO:0000256" key="1">
    <source>
        <dbReference type="SAM" id="MobiDB-lite"/>
    </source>
</evidence>